<evidence type="ECO:0008006" key="4">
    <source>
        <dbReference type="Google" id="ProtNLM"/>
    </source>
</evidence>
<organism evidence="2 3">
    <name type="scientific">Elysia crispata</name>
    <name type="common">lettuce slug</name>
    <dbReference type="NCBI Taxonomy" id="231223"/>
    <lineage>
        <taxon>Eukaryota</taxon>
        <taxon>Metazoa</taxon>
        <taxon>Spiralia</taxon>
        <taxon>Lophotrochozoa</taxon>
        <taxon>Mollusca</taxon>
        <taxon>Gastropoda</taxon>
        <taxon>Heterobranchia</taxon>
        <taxon>Euthyneura</taxon>
        <taxon>Panpulmonata</taxon>
        <taxon>Sacoglossa</taxon>
        <taxon>Placobranchoidea</taxon>
        <taxon>Plakobranchidae</taxon>
        <taxon>Elysia</taxon>
    </lineage>
</organism>
<comment type="caution">
    <text evidence="2">The sequence shown here is derived from an EMBL/GenBank/DDBJ whole genome shotgun (WGS) entry which is preliminary data.</text>
</comment>
<feature type="signal peptide" evidence="1">
    <location>
        <begin position="1"/>
        <end position="21"/>
    </location>
</feature>
<protein>
    <recommendedName>
        <fullName evidence="4">Secreted protein</fullName>
    </recommendedName>
</protein>
<evidence type="ECO:0000313" key="3">
    <source>
        <dbReference type="Proteomes" id="UP001283361"/>
    </source>
</evidence>
<name>A0AAE1DN95_9GAST</name>
<reference evidence="2" key="1">
    <citation type="journal article" date="2023" name="G3 (Bethesda)">
        <title>A reference genome for the long-term kleptoplast-retaining sea slug Elysia crispata morphotype clarki.</title>
        <authorList>
            <person name="Eastman K.E."/>
            <person name="Pendleton A.L."/>
            <person name="Shaikh M.A."/>
            <person name="Suttiyut T."/>
            <person name="Ogas R."/>
            <person name="Tomko P."/>
            <person name="Gavelis G."/>
            <person name="Widhalm J.R."/>
            <person name="Wisecaver J.H."/>
        </authorList>
    </citation>
    <scope>NUCLEOTIDE SEQUENCE</scope>
    <source>
        <strain evidence="2">ECLA1</strain>
    </source>
</reference>
<proteinExistence type="predicted"/>
<sequence length="76" mass="7992">MMVGCKAGVTLTLALLWTITSFDDARVSTKRCSPRQLETDPAEFSQLPSLCGTSKTARALGSTKNAAKSITELGSA</sequence>
<feature type="chain" id="PRO_5042180075" description="Secreted protein" evidence="1">
    <location>
        <begin position="22"/>
        <end position="76"/>
    </location>
</feature>
<dbReference type="EMBL" id="JAWDGP010003288">
    <property type="protein sequence ID" value="KAK3775693.1"/>
    <property type="molecule type" value="Genomic_DNA"/>
</dbReference>
<accession>A0AAE1DN95</accession>
<evidence type="ECO:0000313" key="2">
    <source>
        <dbReference type="EMBL" id="KAK3775693.1"/>
    </source>
</evidence>
<keyword evidence="3" id="KW-1185">Reference proteome</keyword>
<evidence type="ECO:0000256" key="1">
    <source>
        <dbReference type="SAM" id="SignalP"/>
    </source>
</evidence>
<dbReference type="Proteomes" id="UP001283361">
    <property type="component" value="Unassembled WGS sequence"/>
</dbReference>
<dbReference type="AlphaFoldDB" id="A0AAE1DN95"/>
<gene>
    <name evidence="2" type="ORF">RRG08_050528</name>
</gene>
<keyword evidence="1" id="KW-0732">Signal</keyword>